<evidence type="ECO:0000313" key="6">
    <source>
        <dbReference type="EMBL" id="RLQ20795.1"/>
    </source>
</evidence>
<gene>
    <name evidence="6" type="ORF">DWB85_15460</name>
</gene>
<keyword evidence="3" id="KW-0804">Transcription</keyword>
<evidence type="ECO:0000256" key="1">
    <source>
        <dbReference type="ARBA" id="ARBA00023015"/>
    </source>
</evidence>
<dbReference type="EMBL" id="QRAN01000019">
    <property type="protein sequence ID" value="RLQ20795.1"/>
    <property type="molecule type" value="Genomic_DNA"/>
</dbReference>
<evidence type="ECO:0000256" key="4">
    <source>
        <dbReference type="PROSITE-ProRule" id="PRU00335"/>
    </source>
</evidence>
<protein>
    <submittedName>
        <fullName evidence="6">TetR family transcriptional regulator</fullName>
    </submittedName>
</protein>
<keyword evidence="7" id="KW-1185">Reference proteome</keyword>
<evidence type="ECO:0000313" key="7">
    <source>
        <dbReference type="Proteomes" id="UP000265509"/>
    </source>
</evidence>
<dbReference type="Pfam" id="PF00440">
    <property type="entry name" value="TetR_N"/>
    <property type="match status" value="1"/>
</dbReference>
<dbReference type="InterPro" id="IPR009057">
    <property type="entry name" value="Homeodomain-like_sf"/>
</dbReference>
<accession>A0A3L7DVI0</accession>
<keyword evidence="2 4" id="KW-0238">DNA-binding</keyword>
<feature type="domain" description="HTH tetR-type" evidence="5">
    <location>
        <begin position="24"/>
        <end position="84"/>
    </location>
</feature>
<dbReference type="GO" id="GO:0000976">
    <property type="term" value="F:transcription cis-regulatory region binding"/>
    <property type="evidence" value="ECO:0007669"/>
    <property type="project" value="TreeGrafter"/>
</dbReference>
<evidence type="ECO:0000256" key="2">
    <source>
        <dbReference type="ARBA" id="ARBA00023125"/>
    </source>
</evidence>
<evidence type="ECO:0000256" key="3">
    <source>
        <dbReference type="ARBA" id="ARBA00023163"/>
    </source>
</evidence>
<dbReference type="OrthoDB" id="5705802at2"/>
<dbReference type="Gene3D" id="1.10.357.10">
    <property type="entry name" value="Tetracycline Repressor, domain 2"/>
    <property type="match status" value="1"/>
</dbReference>
<dbReference type="InterPro" id="IPR050109">
    <property type="entry name" value="HTH-type_TetR-like_transc_reg"/>
</dbReference>
<dbReference type="SUPFAM" id="SSF46689">
    <property type="entry name" value="Homeodomain-like"/>
    <property type="match status" value="1"/>
</dbReference>
<reference evidence="6 7" key="1">
    <citation type="submission" date="2018-07" db="EMBL/GenBank/DDBJ databases">
        <title>Halioglobus sp. genome submission.</title>
        <authorList>
            <person name="Ye M.-Q."/>
            <person name="Du Z.-J."/>
        </authorList>
    </citation>
    <scope>NUCLEOTIDE SEQUENCE [LARGE SCALE GENOMIC DNA]</scope>
    <source>
        <strain evidence="6 7">U0301</strain>
    </source>
</reference>
<evidence type="ECO:0000259" key="5">
    <source>
        <dbReference type="PROSITE" id="PS50977"/>
    </source>
</evidence>
<sequence>MPPLASRVYPCIMASELPVTDGAQSTAERILDAAEDLFAQKGYSATSLGDVADRVGIRSPSLYNHFRNKEALYEAVLERLLVEFGRPLMEMQESSELSQERVLQWLETIVRQHHANPNLARLLQHAALSGGPHTNEIIERLFSPMFKSPPLTELDDQYFGQLSRLGLQPWAVMAFNNLVMSYVTMAPMYRDLLGEDPFSEAALDKQLALVNTLLKAVFAYRQD</sequence>
<keyword evidence="1" id="KW-0805">Transcription regulation</keyword>
<dbReference type="PROSITE" id="PS50977">
    <property type="entry name" value="HTH_TETR_2"/>
    <property type="match status" value="1"/>
</dbReference>
<dbReference type="Proteomes" id="UP000265509">
    <property type="component" value="Unassembled WGS sequence"/>
</dbReference>
<dbReference type="GO" id="GO:0003700">
    <property type="term" value="F:DNA-binding transcription factor activity"/>
    <property type="evidence" value="ECO:0007669"/>
    <property type="project" value="TreeGrafter"/>
</dbReference>
<dbReference type="InterPro" id="IPR001647">
    <property type="entry name" value="HTH_TetR"/>
</dbReference>
<proteinExistence type="predicted"/>
<feature type="DNA-binding region" description="H-T-H motif" evidence="4">
    <location>
        <begin position="47"/>
        <end position="66"/>
    </location>
</feature>
<dbReference type="PRINTS" id="PR00455">
    <property type="entry name" value="HTHTETR"/>
</dbReference>
<dbReference type="PANTHER" id="PTHR30055:SF234">
    <property type="entry name" value="HTH-TYPE TRANSCRIPTIONAL REGULATOR BETI"/>
    <property type="match status" value="1"/>
</dbReference>
<organism evidence="6 7">
    <name type="scientific">Seongchinamella sediminis</name>
    <dbReference type="NCBI Taxonomy" id="2283635"/>
    <lineage>
        <taxon>Bacteria</taxon>
        <taxon>Pseudomonadati</taxon>
        <taxon>Pseudomonadota</taxon>
        <taxon>Gammaproteobacteria</taxon>
        <taxon>Cellvibrionales</taxon>
        <taxon>Halieaceae</taxon>
        <taxon>Seongchinamella</taxon>
    </lineage>
</organism>
<name>A0A3L7DVI0_9GAMM</name>
<comment type="caution">
    <text evidence="6">The sequence shown here is derived from an EMBL/GenBank/DDBJ whole genome shotgun (WGS) entry which is preliminary data.</text>
</comment>
<dbReference type="AlphaFoldDB" id="A0A3L7DVI0"/>
<dbReference type="PANTHER" id="PTHR30055">
    <property type="entry name" value="HTH-TYPE TRANSCRIPTIONAL REGULATOR RUTR"/>
    <property type="match status" value="1"/>
</dbReference>